<evidence type="ECO:0000313" key="1">
    <source>
        <dbReference type="EMBL" id="EDM11314.1"/>
    </source>
</evidence>
<dbReference type="EMBL" id="CH473967">
    <property type="protein sequence ID" value="EDM11314.1"/>
    <property type="molecule type" value="Genomic_DNA"/>
</dbReference>
<proteinExistence type="predicted"/>
<sequence length="31" mass="3342">MTSLALFPPELPVLRETSNGGCQQVSLLRPS</sequence>
<reference evidence="2" key="1">
    <citation type="submission" date="2005-09" db="EMBL/GenBank/DDBJ databases">
        <authorList>
            <person name="Mural R.J."/>
            <person name="Li P.W."/>
            <person name="Adams M.D."/>
            <person name="Amanatides P.G."/>
            <person name="Baden-Tillson H."/>
            <person name="Barnstead M."/>
            <person name="Chin S.H."/>
            <person name="Dew I."/>
            <person name="Evans C.A."/>
            <person name="Ferriera S."/>
            <person name="Flanigan M."/>
            <person name="Fosler C."/>
            <person name="Glodek A."/>
            <person name="Gu Z."/>
            <person name="Holt R.A."/>
            <person name="Jennings D."/>
            <person name="Kraft C.L."/>
            <person name="Lu F."/>
            <person name="Nguyen T."/>
            <person name="Nusskern D.R."/>
            <person name="Pfannkoch C.M."/>
            <person name="Sitter C."/>
            <person name="Sutton G.G."/>
            <person name="Venter J.C."/>
            <person name="Wang Z."/>
            <person name="Woodage T."/>
            <person name="Zheng X.H."/>
            <person name="Zhong F."/>
        </authorList>
    </citation>
    <scope>NUCLEOTIDE SEQUENCE [LARGE SCALE GENOMIC DNA]</scope>
    <source>
        <strain>BN</strain>
        <strain evidence="2">Sprague-Dawley</strain>
    </source>
</reference>
<evidence type="ECO:0000313" key="2">
    <source>
        <dbReference type="Proteomes" id="UP000234681"/>
    </source>
</evidence>
<accession>A6IRG1</accession>
<dbReference type="Proteomes" id="UP000234681">
    <property type="component" value="Chromosome 11"/>
</dbReference>
<name>A6IRG1_RAT</name>
<dbReference type="AlphaFoldDB" id="A6IRG1"/>
<organism evidence="1 2">
    <name type="scientific">Rattus norvegicus</name>
    <name type="common">Rat</name>
    <dbReference type="NCBI Taxonomy" id="10116"/>
    <lineage>
        <taxon>Eukaryota</taxon>
        <taxon>Metazoa</taxon>
        <taxon>Chordata</taxon>
        <taxon>Craniata</taxon>
        <taxon>Vertebrata</taxon>
        <taxon>Euteleostomi</taxon>
        <taxon>Mammalia</taxon>
        <taxon>Eutheria</taxon>
        <taxon>Euarchontoglires</taxon>
        <taxon>Glires</taxon>
        <taxon>Rodentia</taxon>
        <taxon>Myomorpha</taxon>
        <taxon>Muroidea</taxon>
        <taxon>Muridae</taxon>
        <taxon>Murinae</taxon>
        <taxon>Rattus</taxon>
    </lineage>
</organism>
<protein>
    <submittedName>
        <fullName evidence="1">RCG52877</fullName>
    </submittedName>
</protein>
<gene>
    <name evidence="1" type="ORF">rCG_52877</name>
</gene>